<evidence type="ECO:0000256" key="1">
    <source>
        <dbReference type="ARBA" id="ARBA00007572"/>
    </source>
</evidence>
<dbReference type="SUPFAM" id="SSF50249">
    <property type="entry name" value="Nucleic acid-binding proteins"/>
    <property type="match status" value="1"/>
</dbReference>
<keyword evidence="3" id="KW-0235">DNA replication</keyword>
<feature type="compositionally biased region" description="Polar residues" evidence="9">
    <location>
        <begin position="45"/>
        <end position="65"/>
    </location>
</feature>
<evidence type="ECO:0000256" key="6">
    <source>
        <dbReference type="ARBA" id="ARBA00034003"/>
    </source>
</evidence>
<dbReference type="Gene3D" id="3.30.470.30">
    <property type="entry name" value="DNA ligase/mRNA capping enzyme"/>
    <property type="match status" value="1"/>
</dbReference>
<dbReference type="InterPro" id="IPR012308">
    <property type="entry name" value="DNA_ligase_ATP-dep_N"/>
</dbReference>
<comment type="catalytic activity">
    <reaction evidence="6 7">
        <text>ATP + (deoxyribonucleotide)n-3'-hydroxyl + 5'-phospho-(deoxyribonucleotide)m = (deoxyribonucleotide)n+m + AMP + diphosphate.</text>
        <dbReference type="EC" id="6.5.1.1"/>
    </reaction>
</comment>
<keyword evidence="7" id="KW-0233">DNA recombination</keyword>
<evidence type="ECO:0000313" key="12">
    <source>
        <dbReference type="Proteomes" id="UP001498398"/>
    </source>
</evidence>
<dbReference type="Pfam" id="PF04675">
    <property type="entry name" value="DNA_ligase_A_N"/>
    <property type="match status" value="1"/>
</dbReference>
<protein>
    <recommendedName>
        <fullName evidence="7">DNA ligase</fullName>
        <ecNumber evidence="7">6.5.1.1</ecNumber>
    </recommendedName>
</protein>
<dbReference type="PROSITE" id="PS00697">
    <property type="entry name" value="DNA_LIGASE_A1"/>
    <property type="match status" value="1"/>
</dbReference>
<keyword evidence="7" id="KW-0234">DNA repair</keyword>
<dbReference type="PANTHER" id="PTHR45674">
    <property type="entry name" value="DNA LIGASE 1/3 FAMILY MEMBER"/>
    <property type="match status" value="1"/>
</dbReference>
<dbReference type="SUPFAM" id="SSF56091">
    <property type="entry name" value="DNA ligase/mRNA capping enzyme, catalytic domain"/>
    <property type="match status" value="1"/>
</dbReference>
<dbReference type="Pfam" id="PF04679">
    <property type="entry name" value="DNA_ligase_A_C"/>
    <property type="match status" value="1"/>
</dbReference>
<dbReference type="InterPro" id="IPR012310">
    <property type="entry name" value="DNA_ligase_ATP-dep_cent"/>
</dbReference>
<feature type="region of interest" description="Disordered" evidence="9">
    <location>
        <begin position="837"/>
        <end position="858"/>
    </location>
</feature>
<dbReference type="Gene3D" id="1.10.3260.10">
    <property type="entry name" value="DNA ligase, ATP-dependent, N-terminal domain"/>
    <property type="match status" value="1"/>
</dbReference>
<name>A0ABR1KAZ8_9AGAR</name>
<comment type="caution">
    <text evidence="11">The sequence shown here is derived from an EMBL/GenBank/DDBJ whole genome shotgun (WGS) entry which is preliminary data.</text>
</comment>
<evidence type="ECO:0000256" key="3">
    <source>
        <dbReference type="ARBA" id="ARBA00022705"/>
    </source>
</evidence>
<dbReference type="InterPro" id="IPR036599">
    <property type="entry name" value="DNA_ligase_N_sf"/>
</dbReference>
<evidence type="ECO:0000256" key="5">
    <source>
        <dbReference type="ARBA" id="ARBA00022840"/>
    </source>
</evidence>
<dbReference type="InterPro" id="IPR016059">
    <property type="entry name" value="DNA_ligase_ATP-dep_CS"/>
</dbReference>
<gene>
    <name evidence="11" type="ORF">VKT23_000779</name>
</gene>
<dbReference type="EC" id="6.5.1.1" evidence="7"/>
<dbReference type="SUPFAM" id="SSF117018">
    <property type="entry name" value="ATP-dependent DNA ligase DNA-binding domain"/>
    <property type="match status" value="1"/>
</dbReference>
<feature type="domain" description="ATP-dependent DNA ligase family profile" evidence="10">
    <location>
        <begin position="541"/>
        <end position="702"/>
    </location>
</feature>
<keyword evidence="7" id="KW-0227">DNA damage</keyword>
<accession>A0ABR1KAZ8</accession>
<keyword evidence="5 7" id="KW-0067">ATP-binding</keyword>
<dbReference type="Gene3D" id="2.40.50.140">
    <property type="entry name" value="Nucleic acid-binding proteins"/>
    <property type="match status" value="1"/>
</dbReference>
<feature type="compositionally biased region" description="Acidic residues" evidence="9">
    <location>
        <begin position="844"/>
        <end position="858"/>
    </location>
</feature>
<dbReference type="InterPro" id="IPR012340">
    <property type="entry name" value="NA-bd_OB-fold"/>
</dbReference>
<dbReference type="PROSITE" id="PS50160">
    <property type="entry name" value="DNA_LIGASE_A3"/>
    <property type="match status" value="1"/>
</dbReference>
<comment type="similarity">
    <text evidence="1 8">Belongs to the ATP-dependent DNA ligase family.</text>
</comment>
<reference evidence="11 12" key="1">
    <citation type="submission" date="2024-01" db="EMBL/GenBank/DDBJ databases">
        <title>A draft genome for the cacao thread blight pathogen Marasmiellus scandens.</title>
        <authorList>
            <person name="Baruah I.K."/>
            <person name="Leung J."/>
            <person name="Bukari Y."/>
            <person name="Amoako-Attah I."/>
            <person name="Meinhardt L.W."/>
            <person name="Bailey B.A."/>
            <person name="Cohen S.P."/>
        </authorList>
    </citation>
    <scope>NUCLEOTIDE SEQUENCE [LARGE SCALE GENOMIC DNA]</scope>
    <source>
        <strain evidence="11 12">GH-19</strain>
    </source>
</reference>
<keyword evidence="12" id="KW-1185">Reference proteome</keyword>
<dbReference type="Proteomes" id="UP001498398">
    <property type="component" value="Unassembled WGS sequence"/>
</dbReference>
<dbReference type="PANTHER" id="PTHR45674:SF9">
    <property type="entry name" value="DNA LIGASE 3"/>
    <property type="match status" value="1"/>
</dbReference>
<evidence type="ECO:0000313" key="11">
    <source>
        <dbReference type="EMBL" id="KAK7472666.1"/>
    </source>
</evidence>
<dbReference type="NCBIfam" id="TIGR00574">
    <property type="entry name" value="dnl1"/>
    <property type="match status" value="1"/>
</dbReference>
<dbReference type="CDD" id="cd07900">
    <property type="entry name" value="Adenylation_DNA_ligase_I_Euk"/>
    <property type="match status" value="1"/>
</dbReference>
<dbReference type="CDD" id="cd07969">
    <property type="entry name" value="OBF_DNA_ligase_I"/>
    <property type="match status" value="1"/>
</dbReference>
<evidence type="ECO:0000256" key="2">
    <source>
        <dbReference type="ARBA" id="ARBA00022598"/>
    </source>
</evidence>
<dbReference type="InterPro" id="IPR050191">
    <property type="entry name" value="ATP-dep_DNA_ligase"/>
</dbReference>
<evidence type="ECO:0000256" key="9">
    <source>
        <dbReference type="SAM" id="MobiDB-lite"/>
    </source>
</evidence>
<keyword evidence="4 7" id="KW-0547">Nucleotide-binding</keyword>
<feature type="region of interest" description="Disordered" evidence="9">
    <location>
        <begin position="15"/>
        <end position="74"/>
    </location>
</feature>
<keyword evidence="2 7" id="KW-0436">Ligase</keyword>
<organism evidence="11 12">
    <name type="scientific">Marasmiellus scandens</name>
    <dbReference type="NCBI Taxonomy" id="2682957"/>
    <lineage>
        <taxon>Eukaryota</taxon>
        <taxon>Fungi</taxon>
        <taxon>Dikarya</taxon>
        <taxon>Basidiomycota</taxon>
        <taxon>Agaricomycotina</taxon>
        <taxon>Agaricomycetes</taxon>
        <taxon>Agaricomycetidae</taxon>
        <taxon>Agaricales</taxon>
        <taxon>Marasmiineae</taxon>
        <taxon>Omphalotaceae</taxon>
        <taxon>Marasmiellus</taxon>
    </lineage>
</organism>
<dbReference type="Pfam" id="PF01068">
    <property type="entry name" value="DNA_ligase_A_M"/>
    <property type="match status" value="1"/>
</dbReference>
<evidence type="ECO:0000256" key="8">
    <source>
        <dbReference type="RuleBase" id="RU004196"/>
    </source>
</evidence>
<sequence length="858" mass="95273">MIDLEGDVFSWSLYPLMPKRASSNPSTPSPKRKKGNQTRIDAFFSQRQQQQEAGSSKSAIVNAQSPKDHKNPPVIIDVDLLDDDADGLPTPQEIEEVKVTKASTATSGVSLKSPPKFIQYKVMSKDDLPPTYELLSVDSAVFDPESYALPPSSGIPYSFLAHALATVCGTRSRIAILDTLTNTFRTILTRHPASLLPAAYLLSNTMSPPYSSLELNIGPSTISQAIQHVSGLSSSSLRKLYNTLGDIGDVAYAAKSNTRTLLPHPPLLVSFVHETMTKIAHAHGQGAARQKQKLVETLLVAAKGQESRFLARTLSQNLRVGAVRTSLLTALARCFVLSSTCQLSGTECPYHVPSQTLAAIRPLNSSNKKGKGTDSARDALGAAFKEAESLVRKVFVQHPDYDHILGSLVKEGLESLEQKVPLTVGIPIYPTLGTPIRSFDEVYERLKDLPFTAELKYDGQRAQIHAYRQGHNINVRLFSRHLEDMTSKYPDVVGLIEEMCDHSPDIQSFIMDTEIVAIDPVDGSLRNFQTLASRARKDVRLDNISADVGVFAFDLMYLNDQVLLNHSFRSRRTLLHERFPSYVPRRREFARFQHVTKCDSEDGKLPLEEFWEAAVSRHDTEGLMIKLLDNESEEGTDQSSTKGTKSLRAVYDADKRTYSWMKLKKDYVNGLGDSLDLIPIAAWHGNGRKNGWWSPILLGVWDPRKGYAVGVCKCMSGFSDNFYKALGDRYRLTEDSETCSKIPRWECETGGLKPDVYFKPQEVWEIRGAEVTLSPVSVAALGLVSKSKGLSLRFPRFIKIREEKTIEQASDTTFLANLWQKQQGEKDIDEGDELIDVDLRSSTDESDASDDASDDSST</sequence>
<evidence type="ECO:0000256" key="4">
    <source>
        <dbReference type="ARBA" id="ARBA00022741"/>
    </source>
</evidence>
<evidence type="ECO:0000259" key="10">
    <source>
        <dbReference type="PROSITE" id="PS50160"/>
    </source>
</evidence>
<dbReference type="InterPro" id="IPR012309">
    <property type="entry name" value="DNA_ligase_ATP-dep_C"/>
</dbReference>
<evidence type="ECO:0000256" key="7">
    <source>
        <dbReference type="RuleBase" id="RU000617"/>
    </source>
</evidence>
<proteinExistence type="inferred from homology"/>
<dbReference type="InterPro" id="IPR000977">
    <property type="entry name" value="DNA_ligase_ATP-dep"/>
</dbReference>
<dbReference type="EMBL" id="JBANRG010000001">
    <property type="protein sequence ID" value="KAK7472666.1"/>
    <property type="molecule type" value="Genomic_DNA"/>
</dbReference>